<dbReference type="KEGG" id="nfr:ERS450000_02459"/>
<organism evidence="1 2">
    <name type="scientific">Nocardia farcinica</name>
    <dbReference type="NCBI Taxonomy" id="37329"/>
    <lineage>
        <taxon>Bacteria</taxon>
        <taxon>Bacillati</taxon>
        <taxon>Actinomycetota</taxon>
        <taxon>Actinomycetes</taxon>
        <taxon>Mycobacteriales</taxon>
        <taxon>Nocardiaceae</taxon>
        <taxon>Nocardia</taxon>
    </lineage>
</organism>
<sequence length="112" mass="12220">MQDLTSAAGLTDEWDRMVVVFPGTSEATLNSDAGTTGVCWANLPGTYGDDTPHTAYYLFVAGGQPVQAIHWFYPSDRALDFLRPRRSVIHPSTLLTPVHIAGAEPFLRPSTE</sequence>
<dbReference type="Proteomes" id="UP000057820">
    <property type="component" value="Chromosome 1"/>
</dbReference>
<name>A0A0H5NNV0_NOCFR</name>
<dbReference type="EMBL" id="LN868938">
    <property type="protein sequence ID" value="CRY77550.1"/>
    <property type="molecule type" value="Genomic_DNA"/>
</dbReference>
<evidence type="ECO:0000313" key="2">
    <source>
        <dbReference type="Proteomes" id="UP000057820"/>
    </source>
</evidence>
<proteinExistence type="predicted"/>
<protein>
    <submittedName>
        <fullName evidence="1">Uncharacterized protein</fullName>
    </submittedName>
</protein>
<gene>
    <name evidence="1" type="ORF">ERS450000_02459</name>
</gene>
<accession>A0A0H5NNV0</accession>
<dbReference type="AlphaFoldDB" id="A0A0H5NNV0"/>
<evidence type="ECO:0000313" key="1">
    <source>
        <dbReference type="EMBL" id="CRY77550.1"/>
    </source>
</evidence>
<reference evidence="2" key="1">
    <citation type="submission" date="2015-03" db="EMBL/GenBank/DDBJ databases">
        <authorList>
            <consortium name="Pathogen Informatics"/>
        </authorList>
    </citation>
    <scope>NUCLEOTIDE SEQUENCE [LARGE SCALE GENOMIC DNA]</scope>
    <source>
        <strain evidence="2">NCTC11134</strain>
    </source>
</reference>